<dbReference type="Proteomes" id="UP000199199">
    <property type="component" value="Unassembled WGS sequence"/>
</dbReference>
<sequence>MSDVTRRPTAVSRAVAIGGAIVAVLAATMGSIYGFGIGVVGLAVLALGLAWGNRDAIDVGSLAIFAGVVAGGLQGESVELTVLATIGTVLAWDLGHDATDLGEQLGREAETARLEGVHVLSSLLIGLVAATLGYGVYVFAAGGQPIAAVVLFVLAGAALVVALGSSRDGGEWTESSSSRRR</sequence>
<dbReference type="Pfam" id="PF24363">
    <property type="entry name" value="DUF7519"/>
    <property type="match status" value="1"/>
</dbReference>
<evidence type="ECO:0000313" key="3">
    <source>
        <dbReference type="Proteomes" id="UP000199199"/>
    </source>
</evidence>
<proteinExistence type="predicted"/>
<keyword evidence="1" id="KW-0472">Membrane</keyword>
<feature type="transmembrane region" description="Helical" evidence="1">
    <location>
        <begin position="146"/>
        <end position="164"/>
    </location>
</feature>
<dbReference type="InterPro" id="IPR055941">
    <property type="entry name" value="DUF7519"/>
</dbReference>
<feature type="transmembrane region" description="Helical" evidence="1">
    <location>
        <begin position="117"/>
        <end position="140"/>
    </location>
</feature>
<protein>
    <submittedName>
        <fullName evidence="2">Uncharacterized protein</fullName>
    </submittedName>
</protein>
<feature type="transmembrane region" description="Helical" evidence="1">
    <location>
        <begin position="10"/>
        <end position="27"/>
    </location>
</feature>
<reference evidence="3" key="1">
    <citation type="submission" date="2016-10" db="EMBL/GenBank/DDBJ databases">
        <authorList>
            <person name="Varghese N."/>
            <person name="Submissions S."/>
        </authorList>
    </citation>
    <scope>NUCLEOTIDE SEQUENCE [LARGE SCALE GENOMIC DNA]</scope>
    <source>
        <strain evidence="3">DSM 22427</strain>
    </source>
</reference>
<organism evidence="2 3">
    <name type="scientific">Halostagnicola kamekurae</name>
    <dbReference type="NCBI Taxonomy" id="619731"/>
    <lineage>
        <taxon>Archaea</taxon>
        <taxon>Methanobacteriati</taxon>
        <taxon>Methanobacteriota</taxon>
        <taxon>Stenosarchaea group</taxon>
        <taxon>Halobacteria</taxon>
        <taxon>Halobacteriales</taxon>
        <taxon>Natrialbaceae</taxon>
        <taxon>Halostagnicola</taxon>
    </lineage>
</organism>
<dbReference type="EMBL" id="FOZS01000001">
    <property type="protein sequence ID" value="SFS55241.1"/>
    <property type="molecule type" value="Genomic_DNA"/>
</dbReference>
<name>A0A1I6QRX5_9EURY</name>
<dbReference type="AlphaFoldDB" id="A0A1I6QRX5"/>
<accession>A0A1I6QRX5</accession>
<dbReference type="RefSeq" id="WP_092903111.1">
    <property type="nucleotide sequence ID" value="NZ_FOZS01000001.1"/>
</dbReference>
<keyword evidence="3" id="KW-1185">Reference proteome</keyword>
<evidence type="ECO:0000256" key="1">
    <source>
        <dbReference type="SAM" id="Phobius"/>
    </source>
</evidence>
<dbReference type="OrthoDB" id="157642at2157"/>
<gene>
    <name evidence="2" type="ORF">SAMN04488556_1499</name>
</gene>
<evidence type="ECO:0000313" key="2">
    <source>
        <dbReference type="EMBL" id="SFS55241.1"/>
    </source>
</evidence>
<keyword evidence="1" id="KW-0812">Transmembrane</keyword>
<keyword evidence="1" id="KW-1133">Transmembrane helix</keyword>